<dbReference type="Gene3D" id="3.10.580.10">
    <property type="entry name" value="CBS-domain"/>
    <property type="match status" value="1"/>
</dbReference>
<feature type="domain" description="CBS" evidence="3">
    <location>
        <begin position="7"/>
        <end position="64"/>
    </location>
</feature>
<keyword evidence="5" id="KW-1185">Reference proteome</keyword>
<dbReference type="InterPro" id="IPR051257">
    <property type="entry name" value="Diverse_CBS-Domain"/>
</dbReference>
<dbReference type="SUPFAM" id="SSF54631">
    <property type="entry name" value="CBS-domain pair"/>
    <property type="match status" value="1"/>
</dbReference>
<evidence type="ECO:0000259" key="3">
    <source>
        <dbReference type="PROSITE" id="PS51371"/>
    </source>
</evidence>
<dbReference type="Pfam" id="PF00571">
    <property type="entry name" value="CBS"/>
    <property type="match status" value="2"/>
</dbReference>
<accession>A0A0W1R3W1</accession>
<dbReference type="Proteomes" id="UP000053157">
    <property type="component" value="Unassembled WGS sequence"/>
</dbReference>
<reference evidence="4 5" key="1">
    <citation type="submission" date="2015-12" db="EMBL/GenBank/DDBJ databases">
        <title>Haloferax profundi sp. nov. isolated from the Discovery deep brine-seawater interface in the Red Sea.</title>
        <authorList>
            <person name="Zhang G."/>
            <person name="Stingl U."/>
            <person name="Rashid M."/>
        </authorList>
    </citation>
    <scope>NUCLEOTIDE SEQUENCE [LARGE SCALE GENOMIC DNA]</scope>
    <source>
        <strain evidence="4 5">SB29</strain>
    </source>
</reference>
<dbReference type="PANTHER" id="PTHR43080:SF2">
    <property type="entry name" value="CBS DOMAIN-CONTAINING PROTEIN"/>
    <property type="match status" value="1"/>
</dbReference>
<name>A0A0W1R3W1_9EURY</name>
<dbReference type="InterPro" id="IPR046342">
    <property type="entry name" value="CBS_dom_sf"/>
</dbReference>
<protein>
    <submittedName>
        <fullName evidence="4">Cbs domain containing protein</fullName>
    </submittedName>
</protein>
<dbReference type="RefSeq" id="WP_058573749.1">
    <property type="nucleotide sequence ID" value="NZ_LOPV01000704.1"/>
</dbReference>
<feature type="domain" description="CBS" evidence="3">
    <location>
        <begin position="73"/>
        <end position="128"/>
    </location>
</feature>
<gene>
    <name evidence="4" type="ORF">AUR66_04375</name>
</gene>
<dbReference type="OrthoDB" id="43333at2157"/>
<evidence type="ECO:0000313" key="5">
    <source>
        <dbReference type="Proteomes" id="UP000053157"/>
    </source>
</evidence>
<sequence length="139" mass="15028">MLVKDIAQTDVVTVEVETPLADVARTMRDERVGSVVVVDAKGVVAGLLTDRDLVVYGLAGDRPVGDLVANDIFSTNVFNVDPDDGITEVVDKMHDEGVRRVPVMSDGDLVGIVTLDDLLCHLSKQLEELADVVRGEFPR</sequence>
<evidence type="ECO:0000256" key="2">
    <source>
        <dbReference type="PROSITE-ProRule" id="PRU00703"/>
    </source>
</evidence>
<keyword evidence="1 2" id="KW-0129">CBS domain</keyword>
<evidence type="ECO:0000313" key="4">
    <source>
        <dbReference type="EMBL" id="KTG08053.1"/>
    </source>
</evidence>
<dbReference type="SMART" id="SM00116">
    <property type="entry name" value="CBS"/>
    <property type="match status" value="2"/>
</dbReference>
<dbReference type="AlphaFoldDB" id="A0A0W1R3W1"/>
<evidence type="ECO:0000256" key="1">
    <source>
        <dbReference type="ARBA" id="ARBA00023122"/>
    </source>
</evidence>
<dbReference type="EMBL" id="LOPV01000704">
    <property type="protein sequence ID" value="KTG08053.1"/>
    <property type="molecule type" value="Genomic_DNA"/>
</dbReference>
<comment type="caution">
    <text evidence="4">The sequence shown here is derived from an EMBL/GenBank/DDBJ whole genome shotgun (WGS) entry which is preliminary data.</text>
</comment>
<organism evidence="4 5">
    <name type="scientific">Haloferax profundi</name>
    <dbReference type="NCBI Taxonomy" id="1544718"/>
    <lineage>
        <taxon>Archaea</taxon>
        <taxon>Methanobacteriati</taxon>
        <taxon>Methanobacteriota</taxon>
        <taxon>Stenosarchaea group</taxon>
        <taxon>Halobacteria</taxon>
        <taxon>Halobacteriales</taxon>
        <taxon>Haloferacaceae</taxon>
        <taxon>Haloferax</taxon>
    </lineage>
</organism>
<dbReference type="InterPro" id="IPR000644">
    <property type="entry name" value="CBS_dom"/>
</dbReference>
<proteinExistence type="predicted"/>
<dbReference type="PANTHER" id="PTHR43080">
    <property type="entry name" value="CBS DOMAIN-CONTAINING PROTEIN CBSX3, MITOCHONDRIAL"/>
    <property type="match status" value="1"/>
</dbReference>
<dbReference type="PROSITE" id="PS51371">
    <property type="entry name" value="CBS"/>
    <property type="match status" value="2"/>
</dbReference>